<feature type="domain" description="C2H2-type" evidence="8">
    <location>
        <begin position="185"/>
        <end position="212"/>
    </location>
</feature>
<dbReference type="Pfam" id="PF00096">
    <property type="entry name" value="zf-C2H2"/>
    <property type="match status" value="4"/>
</dbReference>
<keyword evidence="2" id="KW-0479">Metal-binding</keyword>
<gene>
    <name evidence="9" type="ORF">CHIRRI_LOCUS10155</name>
</gene>
<dbReference type="PROSITE" id="PS50157">
    <property type="entry name" value="ZINC_FINGER_C2H2_2"/>
    <property type="match status" value="7"/>
</dbReference>
<protein>
    <recommendedName>
        <fullName evidence="8">C2H2-type domain-containing protein</fullName>
    </recommendedName>
</protein>
<feature type="domain" description="C2H2-type" evidence="8">
    <location>
        <begin position="214"/>
        <end position="242"/>
    </location>
</feature>
<proteinExistence type="predicted"/>
<dbReference type="PANTHER" id="PTHR24406">
    <property type="entry name" value="TRANSCRIPTIONAL REPRESSOR CTCFL-RELATED"/>
    <property type="match status" value="1"/>
</dbReference>
<evidence type="ECO:0000259" key="8">
    <source>
        <dbReference type="PROSITE" id="PS50157"/>
    </source>
</evidence>
<dbReference type="Gene3D" id="3.30.160.60">
    <property type="entry name" value="Classic Zinc Finger"/>
    <property type="match status" value="4"/>
</dbReference>
<dbReference type="InterPro" id="IPR012934">
    <property type="entry name" value="Znf_AD"/>
</dbReference>
<evidence type="ECO:0000256" key="7">
    <source>
        <dbReference type="PROSITE-ProRule" id="PRU00042"/>
    </source>
</evidence>
<organism evidence="9 10">
    <name type="scientific">Chironomus riparius</name>
    <dbReference type="NCBI Taxonomy" id="315576"/>
    <lineage>
        <taxon>Eukaryota</taxon>
        <taxon>Metazoa</taxon>
        <taxon>Ecdysozoa</taxon>
        <taxon>Arthropoda</taxon>
        <taxon>Hexapoda</taxon>
        <taxon>Insecta</taxon>
        <taxon>Pterygota</taxon>
        <taxon>Neoptera</taxon>
        <taxon>Endopterygota</taxon>
        <taxon>Diptera</taxon>
        <taxon>Nematocera</taxon>
        <taxon>Chironomoidea</taxon>
        <taxon>Chironomidae</taxon>
        <taxon>Chironominae</taxon>
        <taxon>Chironomus</taxon>
    </lineage>
</organism>
<dbReference type="InterPro" id="IPR036236">
    <property type="entry name" value="Znf_C2H2_sf"/>
</dbReference>
<dbReference type="OrthoDB" id="196547at2759"/>
<dbReference type="AlphaFoldDB" id="A0A9P0NNG0"/>
<evidence type="ECO:0000256" key="3">
    <source>
        <dbReference type="ARBA" id="ARBA00022737"/>
    </source>
</evidence>
<evidence type="ECO:0000313" key="9">
    <source>
        <dbReference type="EMBL" id="CAH1727924.1"/>
    </source>
</evidence>
<dbReference type="GO" id="GO:0005634">
    <property type="term" value="C:nucleus"/>
    <property type="evidence" value="ECO:0007669"/>
    <property type="project" value="UniProtKB-SubCell"/>
</dbReference>
<evidence type="ECO:0000313" key="10">
    <source>
        <dbReference type="Proteomes" id="UP001153620"/>
    </source>
</evidence>
<comment type="subcellular location">
    <subcellularLocation>
        <location evidence="1">Nucleus</location>
    </subcellularLocation>
</comment>
<evidence type="ECO:0000256" key="2">
    <source>
        <dbReference type="ARBA" id="ARBA00022723"/>
    </source>
</evidence>
<evidence type="ECO:0000256" key="1">
    <source>
        <dbReference type="ARBA" id="ARBA00004123"/>
    </source>
</evidence>
<dbReference type="PROSITE" id="PS00028">
    <property type="entry name" value="ZINC_FINGER_C2H2_1"/>
    <property type="match status" value="7"/>
</dbReference>
<dbReference type="SMART" id="SM00355">
    <property type="entry name" value="ZnF_C2H2"/>
    <property type="match status" value="7"/>
</dbReference>
<feature type="domain" description="C2H2-type" evidence="8">
    <location>
        <begin position="273"/>
        <end position="300"/>
    </location>
</feature>
<feature type="domain" description="C2H2-type" evidence="8">
    <location>
        <begin position="337"/>
        <end position="365"/>
    </location>
</feature>
<feature type="domain" description="C2H2-type" evidence="8">
    <location>
        <begin position="155"/>
        <end position="184"/>
    </location>
</feature>
<dbReference type="SUPFAM" id="SSF57667">
    <property type="entry name" value="beta-beta-alpha zinc fingers"/>
    <property type="match status" value="4"/>
</dbReference>
<keyword evidence="4 7" id="KW-0863">Zinc-finger</keyword>
<accession>A0A9P0NNG0</accession>
<evidence type="ECO:0000256" key="5">
    <source>
        <dbReference type="ARBA" id="ARBA00022833"/>
    </source>
</evidence>
<feature type="domain" description="C2H2-type" evidence="8">
    <location>
        <begin position="300"/>
        <end position="328"/>
    </location>
</feature>
<keyword evidence="3" id="KW-0677">Repeat</keyword>
<reference evidence="9" key="1">
    <citation type="submission" date="2022-01" db="EMBL/GenBank/DDBJ databases">
        <authorList>
            <person name="King R."/>
        </authorList>
    </citation>
    <scope>NUCLEOTIDE SEQUENCE</scope>
</reference>
<name>A0A9P0NNG0_9DIPT</name>
<keyword evidence="5" id="KW-0862">Zinc</keyword>
<dbReference type="InterPro" id="IPR050888">
    <property type="entry name" value="ZnF_C2H2-type_TF"/>
</dbReference>
<reference evidence="9" key="2">
    <citation type="submission" date="2022-10" db="EMBL/GenBank/DDBJ databases">
        <authorList>
            <consortium name="ENA_rothamsted_submissions"/>
            <consortium name="culmorum"/>
            <person name="King R."/>
        </authorList>
    </citation>
    <scope>NUCLEOTIDE SEQUENCE</scope>
</reference>
<dbReference type="SMART" id="SM00868">
    <property type="entry name" value="zf-AD"/>
    <property type="match status" value="1"/>
</dbReference>
<dbReference type="InterPro" id="IPR013087">
    <property type="entry name" value="Znf_C2H2_type"/>
</dbReference>
<feature type="domain" description="C2H2-type" evidence="8">
    <location>
        <begin position="243"/>
        <end position="265"/>
    </location>
</feature>
<evidence type="ECO:0000256" key="6">
    <source>
        <dbReference type="ARBA" id="ARBA00023242"/>
    </source>
</evidence>
<evidence type="ECO:0000256" key="4">
    <source>
        <dbReference type="ARBA" id="ARBA00022771"/>
    </source>
</evidence>
<keyword evidence="10" id="KW-1185">Reference proteome</keyword>
<dbReference type="EMBL" id="OU895879">
    <property type="protein sequence ID" value="CAH1727924.1"/>
    <property type="molecule type" value="Genomic_DNA"/>
</dbReference>
<dbReference type="Proteomes" id="UP001153620">
    <property type="component" value="Chromosome 3"/>
</dbReference>
<sequence>MSLIKLNRSLPHTKECCFICKQYTRFHVNIIRGKSNYSKRKLKDLIEQISNVEISRSSVICQMCLIKLQNYDEYSMKAMTAQMELKYLLDKQDDSMFMFQKVKIEDDDDQETEKEEELESYNYSANDYLLLSEEDRPNMSTFYRPRILQSPKEIYPCDYPNCEKIFKTRSKLSFHKTFHTSERNYQCHLCHKYYKTSICLRSHMRIHYNANRRVICDMCGDSFTTKQSVLRHFTTAHLKLRPYICQVCGANFGTLVILRLHLMTHGDGSNKNFACEICTSRFYSRSKLNRHMRGHGEKQFECAICHRKYTQRYNLNAHIRAAHGDENVQTVEVPKRFVCQLCGTCFVTNNELETHLKIYHEDLQKINYSNVF</sequence>
<dbReference type="GO" id="GO:0008270">
    <property type="term" value="F:zinc ion binding"/>
    <property type="evidence" value="ECO:0007669"/>
    <property type="project" value="UniProtKB-KW"/>
</dbReference>
<dbReference type="Pfam" id="PF13912">
    <property type="entry name" value="zf-C2H2_6"/>
    <property type="match status" value="1"/>
</dbReference>
<keyword evidence="6" id="KW-0539">Nucleus</keyword>